<proteinExistence type="predicted"/>
<protein>
    <submittedName>
        <fullName evidence="2">Uncharacterized protein</fullName>
    </submittedName>
</protein>
<dbReference type="OMA" id="ARIYYAC"/>
<evidence type="ECO:0000313" key="3">
    <source>
        <dbReference type="Proteomes" id="UP000807115"/>
    </source>
</evidence>
<dbReference type="Gramene" id="EES06345">
    <property type="protein sequence ID" value="EES06345"/>
    <property type="gene ID" value="SORBI_3004G056201"/>
</dbReference>
<accession>A0A921UJA5</accession>
<sequence length="125" mass="13012">MAEEGGSSTAAARRAPPSAPPPCCGLARLMRRLRRQGRRALCAAAASHSHQPRRHRASASSSSCRQYDPLSYARNFDLGRDADDADADAARIYYACSFSSRFALVPATAAASSSAVGAAPVAATS</sequence>
<reference evidence="2" key="1">
    <citation type="journal article" date="2019" name="BMC Genomics">
        <title>A new reference genome for Sorghum bicolor reveals high levels of sequence similarity between sweet and grain genotypes: implications for the genetics of sugar metabolism.</title>
        <authorList>
            <person name="Cooper E.A."/>
            <person name="Brenton Z.W."/>
            <person name="Flinn B.S."/>
            <person name="Jenkins J."/>
            <person name="Shu S."/>
            <person name="Flowers D."/>
            <person name="Luo F."/>
            <person name="Wang Y."/>
            <person name="Xia P."/>
            <person name="Barry K."/>
            <person name="Daum C."/>
            <person name="Lipzen A."/>
            <person name="Yoshinaga Y."/>
            <person name="Schmutz J."/>
            <person name="Saski C."/>
            <person name="Vermerris W."/>
            <person name="Kresovich S."/>
        </authorList>
    </citation>
    <scope>NUCLEOTIDE SEQUENCE</scope>
</reference>
<feature type="region of interest" description="Disordered" evidence="1">
    <location>
        <begin position="1"/>
        <end position="23"/>
    </location>
</feature>
<feature type="region of interest" description="Disordered" evidence="1">
    <location>
        <begin position="43"/>
        <end position="62"/>
    </location>
</feature>
<evidence type="ECO:0000313" key="2">
    <source>
        <dbReference type="EMBL" id="KAG0531896.1"/>
    </source>
</evidence>
<gene>
    <name evidence="2" type="ORF">BDA96_04G061600</name>
</gene>
<dbReference type="Proteomes" id="UP000807115">
    <property type="component" value="Chromosome 4"/>
</dbReference>
<dbReference type="AlphaFoldDB" id="A0A921UJA5"/>
<dbReference type="PANTHER" id="PTHR33168">
    <property type="entry name" value="STRESS INDUCED PROTEIN-RELATED"/>
    <property type="match status" value="1"/>
</dbReference>
<comment type="caution">
    <text evidence="2">The sequence shown here is derived from an EMBL/GenBank/DDBJ whole genome shotgun (WGS) entry which is preliminary data.</text>
</comment>
<name>A0A921UJA5_SORBI</name>
<organism evidence="2 3">
    <name type="scientific">Sorghum bicolor</name>
    <name type="common">Sorghum</name>
    <name type="synonym">Sorghum vulgare</name>
    <dbReference type="NCBI Taxonomy" id="4558"/>
    <lineage>
        <taxon>Eukaryota</taxon>
        <taxon>Viridiplantae</taxon>
        <taxon>Streptophyta</taxon>
        <taxon>Embryophyta</taxon>
        <taxon>Tracheophyta</taxon>
        <taxon>Spermatophyta</taxon>
        <taxon>Magnoliopsida</taxon>
        <taxon>Liliopsida</taxon>
        <taxon>Poales</taxon>
        <taxon>Poaceae</taxon>
        <taxon>PACMAD clade</taxon>
        <taxon>Panicoideae</taxon>
        <taxon>Andropogonodae</taxon>
        <taxon>Andropogoneae</taxon>
        <taxon>Sorghinae</taxon>
        <taxon>Sorghum</taxon>
    </lineage>
</organism>
<reference evidence="2" key="2">
    <citation type="submission" date="2020-10" db="EMBL/GenBank/DDBJ databases">
        <authorList>
            <person name="Cooper E.A."/>
            <person name="Brenton Z.W."/>
            <person name="Flinn B.S."/>
            <person name="Jenkins J."/>
            <person name="Shu S."/>
            <person name="Flowers D."/>
            <person name="Luo F."/>
            <person name="Wang Y."/>
            <person name="Xia P."/>
            <person name="Barry K."/>
            <person name="Daum C."/>
            <person name="Lipzen A."/>
            <person name="Yoshinaga Y."/>
            <person name="Schmutz J."/>
            <person name="Saski C."/>
            <person name="Vermerris W."/>
            <person name="Kresovich S."/>
        </authorList>
    </citation>
    <scope>NUCLEOTIDE SEQUENCE</scope>
</reference>
<dbReference type="EMBL" id="CM027683">
    <property type="protein sequence ID" value="KAG0531896.1"/>
    <property type="molecule type" value="Genomic_DNA"/>
</dbReference>
<evidence type="ECO:0000256" key="1">
    <source>
        <dbReference type="SAM" id="MobiDB-lite"/>
    </source>
</evidence>